<dbReference type="EMBL" id="JAFIMR010000040">
    <property type="protein sequence ID" value="KAI1857511.1"/>
    <property type="molecule type" value="Genomic_DNA"/>
</dbReference>
<keyword evidence="1" id="KW-1133">Transmembrane helix</keyword>
<evidence type="ECO:0000256" key="1">
    <source>
        <dbReference type="SAM" id="Phobius"/>
    </source>
</evidence>
<keyword evidence="3" id="KW-1185">Reference proteome</keyword>
<dbReference type="AlphaFoldDB" id="A0A9P9WD23"/>
<keyword evidence="1" id="KW-0812">Transmembrane</keyword>
<protein>
    <submittedName>
        <fullName evidence="2">Uncharacterized protein</fullName>
    </submittedName>
</protein>
<reference evidence="2" key="1">
    <citation type="submission" date="2021-03" db="EMBL/GenBank/DDBJ databases">
        <title>Revisited historic fungal species revealed as producer of novel bioactive compounds through whole genome sequencing and comparative genomics.</title>
        <authorList>
            <person name="Vignolle G.A."/>
            <person name="Hochenegger N."/>
            <person name="Mach R.L."/>
            <person name="Mach-Aigner A.R."/>
            <person name="Javad Rahimi M."/>
            <person name="Salim K.A."/>
            <person name="Chan C.M."/>
            <person name="Lim L.B.L."/>
            <person name="Cai F."/>
            <person name="Druzhinina I.S."/>
            <person name="U'Ren J.M."/>
            <person name="Derntl C."/>
        </authorList>
    </citation>
    <scope>NUCLEOTIDE SEQUENCE</scope>
    <source>
        <strain evidence="2">TUCIM 5799</strain>
    </source>
</reference>
<dbReference type="Proteomes" id="UP000829685">
    <property type="component" value="Unassembled WGS sequence"/>
</dbReference>
<evidence type="ECO:0000313" key="3">
    <source>
        <dbReference type="Proteomes" id="UP000829685"/>
    </source>
</evidence>
<organism evidence="2 3">
    <name type="scientific">Neoarthrinium moseri</name>
    <dbReference type="NCBI Taxonomy" id="1658444"/>
    <lineage>
        <taxon>Eukaryota</taxon>
        <taxon>Fungi</taxon>
        <taxon>Dikarya</taxon>
        <taxon>Ascomycota</taxon>
        <taxon>Pezizomycotina</taxon>
        <taxon>Sordariomycetes</taxon>
        <taxon>Xylariomycetidae</taxon>
        <taxon>Amphisphaeriales</taxon>
        <taxon>Apiosporaceae</taxon>
        <taxon>Neoarthrinium</taxon>
    </lineage>
</organism>
<gene>
    <name evidence="2" type="ORF">JX265_011246</name>
</gene>
<comment type="caution">
    <text evidence="2">The sequence shown here is derived from an EMBL/GenBank/DDBJ whole genome shotgun (WGS) entry which is preliminary data.</text>
</comment>
<sequence length="352" mass="39427">MVETVVSAEFGTLESDHGRDRRSAVVMPGADELERLYMNQTITFETLYPVEYQGGVHRMDVCAPPIMLIVGGLGACSETPPQPPRWFGMSGTERFVVANSRLLMRLGDLGLAIHRAGRIGSHILIPTMTTIGEPITMTEFQPAPTPSFPPPPDPRLNLPVSAPHIGHGLPSSRAASELSLREYVALQKQRRYNDPVAENRLRTQREVVLADLRTLRSDVSALVKAGESHRWGRWVLGGFVASLIPVVRRIFRRPSDDDESSNDTEYAFKQSKSLISRMWSTVRYNGALASMALFVLSVLYVFQAEVSLRVARTVSKRLKRLIARIEIGDETMVEKDMGIFKGWRWRALAWKS</sequence>
<keyword evidence="1" id="KW-0472">Membrane</keyword>
<feature type="transmembrane region" description="Helical" evidence="1">
    <location>
        <begin position="282"/>
        <end position="302"/>
    </location>
</feature>
<evidence type="ECO:0000313" key="2">
    <source>
        <dbReference type="EMBL" id="KAI1857511.1"/>
    </source>
</evidence>
<accession>A0A9P9WD23</accession>
<name>A0A9P9WD23_9PEZI</name>
<proteinExistence type="predicted"/>